<dbReference type="AlphaFoldDB" id="A0A2I7N335"/>
<evidence type="ECO:0000256" key="2">
    <source>
        <dbReference type="ARBA" id="ARBA00023004"/>
    </source>
</evidence>
<dbReference type="InterPro" id="IPR009040">
    <property type="entry name" value="Ferritin-like_diiron"/>
</dbReference>
<dbReference type="GO" id="GO:0004322">
    <property type="term" value="F:ferroxidase activity"/>
    <property type="evidence" value="ECO:0007669"/>
    <property type="project" value="TreeGrafter"/>
</dbReference>
<sequence>MLDINEKKVCAILDKIIAHELAGVSRYTHYSLMVYGLERLSLVGYFKGHATESLDHALKAGELMTGLGGHPTLETESIKESNKHDLQTIIKESIEHETKAAKLYHELLDEVKDKSVYLEDYARGMIGSEEQHVLDMRKIVKK</sequence>
<dbReference type="Gene3D" id="1.20.1260.10">
    <property type="match status" value="1"/>
</dbReference>
<dbReference type="SUPFAM" id="SSF47240">
    <property type="entry name" value="Ferritin-like"/>
    <property type="match status" value="1"/>
</dbReference>
<dbReference type="Pfam" id="PF00210">
    <property type="entry name" value="Ferritin"/>
    <property type="match status" value="1"/>
</dbReference>
<feature type="domain" description="Ferritin-like diiron" evidence="3">
    <location>
        <begin position="3"/>
        <end position="142"/>
    </location>
</feature>
<dbReference type="GO" id="GO:0008199">
    <property type="term" value="F:ferric iron binding"/>
    <property type="evidence" value="ECO:0007669"/>
    <property type="project" value="InterPro"/>
</dbReference>
<dbReference type="PANTHER" id="PTHR30295:SF0">
    <property type="entry name" value="BACTERIOFERRITIN"/>
    <property type="match status" value="1"/>
</dbReference>
<dbReference type="InterPro" id="IPR008331">
    <property type="entry name" value="Ferritin_DPS_dom"/>
</dbReference>
<keyword evidence="5" id="KW-1185">Reference proteome</keyword>
<keyword evidence="1" id="KW-0409">Iron storage</keyword>
<dbReference type="RefSeq" id="WP_102950159.1">
    <property type="nucleotide sequence ID" value="NZ_CP024847.1"/>
</dbReference>
<name>A0A2I7N335_9NEIS</name>
<keyword evidence="2" id="KW-0408">Iron</keyword>
<dbReference type="CDD" id="cd00657">
    <property type="entry name" value="Ferritin_like"/>
    <property type="match status" value="1"/>
</dbReference>
<dbReference type="OrthoDB" id="9796683at2"/>
<evidence type="ECO:0000259" key="3">
    <source>
        <dbReference type="PROSITE" id="PS50905"/>
    </source>
</evidence>
<evidence type="ECO:0000313" key="5">
    <source>
        <dbReference type="Proteomes" id="UP000236655"/>
    </source>
</evidence>
<organism evidence="4 5">
    <name type="scientific">Aquella oligotrophica</name>
    <dbReference type="NCBI Taxonomy" id="2067065"/>
    <lineage>
        <taxon>Bacteria</taxon>
        <taxon>Pseudomonadati</taxon>
        <taxon>Pseudomonadota</taxon>
        <taxon>Betaproteobacteria</taxon>
        <taxon>Neisseriales</taxon>
        <taxon>Neisseriaceae</taxon>
        <taxon>Aquella</taxon>
    </lineage>
</organism>
<dbReference type="KEGG" id="nba:CUN60_00600"/>
<protein>
    <submittedName>
        <fullName evidence="4">Bacterioferritin</fullName>
    </submittedName>
</protein>
<dbReference type="PROSITE" id="PS50905">
    <property type="entry name" value="FERRITIN_LIKE"/>
    <property type="match status" value="1"/>
</dbReference>
<dbReference type="GO" id="GO:0005829">
    <property type="term" value="C:cytosol"/>
    <property type="evidence" value="ECO:0007669"/>
    <property type="project" value="TreeGrafter"/>
</dbReference>
<dbReference type="Proteomes" id="UP000236655">
    <property type="component" value="Chromosome"/>
</dbReference>
<accession>A0A2I7N335</accession>
<reference evidence="5" key="1">
    <citation type="submission" date="2017-11" db="EMBL/GenBank/DDBJ databases">
        <authorList>
            <person name="Chan K.G."/>
            <person name="Lee L.S."/>
        </authorList>
    </citation>
    <scope>NUCLEOTIDE SEQUENCE [LARGE SCALE GENOMIC DNA]</scope>
    <source>
        <strain evidence="5">DSM 100970</strain>
    </source>
</reference>
<dbReference type="InterPro" id="IPR009078">
    <property type="entry name" value="Ferritin-like_SF"/>
</dbReference>
<dbReference type="EMBL" id="CP024847">
    <property type="protein sequence ID" value="AUR50859.1"/>
    <property type="molecule type" value="Genomic_DNA"/>
</dbReference>
<dbReference type="PANTHER" id="PTHR30295">
    <property type="entry name" value="BACTERIOFERRITIN"/>
    <property type="match status" value="1"/>
</dbReference>
<dbReference type="InterPro" id="IPR012347">
    <property type="entry name" value="Ferritin-like"/>
</dbReference>
<dbReference type="GO" id="GO:0006879">
    <property type="term" value="P:intracellular iron ion homeostasis"/>
    <property type="evidence" value="ECO:0007669"/>
    <property type="project" value="UniProtKB-KW"/>
</dbReference>
<evidence type="ECO:0000256" key="1">
    <source>
        <dbReference type="ARBA" id="ARBA00022434"/>
    </source>
</evidence>
<gene>
    <name evidence="4" type="ORF">CUN60_00600</name>
</gene>
<evidence type="ECO:0000313" key="4">
    <source>
        <dbReference type="EMBL" id="AUR50859.1"/>
    </source>
</evidence>
<proteinExistence type="predicted"/>
<dbReference type="GO" id="GO:0020037">
    <property type="term" value="F:heme binding"/>
    <property type="evidence" value="ECO:0007669"/>
    <property type="project" value="TreeGrafter"/>
</dbReference>